<evidence type="ECO:0000313" key="1">
    <source>
        <dbReference type="Proteomes" id="UP000887576"/>
    </source>
</evidence>
<dbReference type="Proteomes" id="UP000887576">
    <property type="component" value="Unplaced"/>
</dbReference>
<sequence>MEQSDDDDSCAKFALVKLSSSNEALKLHEHLLAAGYSEITFMKEVPKNSFTIDNELNALVMKSNGKFNHKSRRGNKRLETTAEINGIAEESDTKLSANVIAALSSLAQECFLKEEGDAEQRPSSSGTSCHDDSPEVNTAIPSPIPFVARPRGSRMQNNDDPALYASCRLCSNKIMSSRLSNLTNHVRRHAALKQYQCRHCGYSHNEMAKVRLHMQHNHQDFESSPVDGMCKEMQQQWANLMEQCFPGHAKRFAQNNSFVAINGNDRSSDSKKSPNDKELDMIKNLTTGSSRNSSQNTVLPSETFACAKCGEFVQSAKLLTHLVQTHSEDCHSFACSECNFLANYPWKVVLHFANDHKEKPCETSVVMTPSGTNYIICVPIYFPDFANRRGYTVEDDILRADYERKCAEFHHDLTALKAVQCQLCFKLFTADQNISVLLSHARSHFGIRCFSCTKCPYKSTDFGTVSAHMERKHPDTNDRPVDCSIESNRDAWQKLACYCFPDLENSLKEALSVVKKPELKRKSAAYGTSVHKKHIHTES</sequence>
<protein>
    <submittedName>
        <fullName evidence="2">C2H2-type domain-containing protein</fullName>
    </submittedName>
</protein>
<evidence type="ECO:0000313" key="2">
    <source>
        <dbReference type="WBParaSite" id="JU765_v2.g12265.t1"/>
    </source>
</evidence>
<accession>A0AC34Q2C8</accession>
<reference evidence="2" key="1">
    <citation type="submission" date="2022-11" db="UniProtKB">
        <authorList>
            <consortium name="WormBaseParasite"/>
        </authorList>
    </citation>
    <scope>IDENTIFICATION</scope>
</reference>
<dbReference type="WBParaSite" id="JU765_v2.g12265.t1">
    <property type="protein sequence ID" value="JU765_v2.g12265.t1"/>
    <property type="gene ID" value="JU765_v2.g12265"/>
</dbReference>
<proteinExistence type="predicted"/>
<name>A0AC34Q2C8_9BILA</name>
<organism evidence="1 2">
    <name type="scientific">Panagrolaimus sp. JU765</name>
    <dbReference type="NCBI Taxonomy" id="591449"/>
    <lineage>
        <taxon>Eukaryota</taxon>
        <taxon>Metazoa</taxon>
        <taxon>Ecdysozoa</taxon>
        <taxon>Nematoda</taxon>
        <taxon>Chromadorea</taxon>
        <taxon>Rhabditida</taxon>
        <taxon>Tylenchina</taxon>
        <taxon>Panagrolaimomorpha</taxon>
        <taxon>Panagrolaimoidea</taxon>
        <taxon>Panagrolaimidae</taxon>
        <taxon>Panagrolaimus</taxon>
    </lineage>
</organism>